<reference evidence="1" key="1">
    <citation type="submission" date="2021-03" db="EMBL/GenBank/DDBJ databases">
        <authorList>
            <consortium name="DOE Joint Genome Institute"/>
            <person name="Ahrendt S."/>
            <person name="Looney B.P."/>
            <person name="Miyauchi S."/>
            <person name="Morin E."/>
            <person name="Drula E."/>
            <person name="Courty P.E."/>
            <person name="Chicoki N."/>
            <person name="Fauchery L."/>
            <person name="Kohler A."/>
            <person name="Kuo A."/>
            <person name="Labutti K."/>
            <person name="Pangilinan J."/>
            <person name="Lipzen A."/>
            <person name="Riley R."/>
            <person name="Andreopoulos W."/>
            <person name="He G."/>
            <person name="Johnson J."/>
            <person name="Barry K.W."/>
            <person name="Grigoriev I.V."/>
            <person name="Nagy L."/>
            <person name="Hibbett D."/>
            <person name="Henrissat B."/>
            <person name="Matheny P.B."/>
            <person name="Labbe J."/>
            <person name="Martin F."/>
        </authorList>
    </citation>
    <scope>NUCLEOTIDE SEQUENCE</scope>
    <source>
        <strain evidence="1">HHB10654</strain>
    </source>
</reference>
<accession>A0ACB8TGE3</accession>
<evidence type="ECO:0000313" key="2">
    <source>
        <dbReference type="Proteomes" id="UP000814140"/>
    </source>
</evidence>
<proteinExistence type="predicted"/>
<protein>
    <submittedName>
        <fullName evidence="1">Uncharacterized protein</fullName>
    </submittedName>
</protein>
<comment type="caution">
    <text evidence="1">The sequence shown here is derived from an EMBL/GenBank/DDBJ whole genome shotgun (WGS) entry which is preliminary data.</text>
</comment>
<dbReference type="Proteomes" id="UP000814140">
    <property type="component" value="Unassembled WGS sequence"/>
</dbReference>
<reference evidence="1" key="2">
    <citation type="journal article" date="2022" name="New Phytol.">
        <title>Evolutionary transition to the ectomycorrhizal habit in the genomes of a hyperdiverse lineage of mushroom-forming fungi.</title>
        <authorList>
            <person name="Looney B."/>
            <person name="Miyauchi S."/>
            <person name="Morin E."/>
            <person name="Drula E."/>
            <person name="Courty P.E."/>
            <person name="Kohler A."/>
            <person name="Kuo A."/>
            <person name="LaButti K."/>
            <person name="Pangilinan J."/>
            <person name="Lipzen A."/>
            <person name="Riley R."/>
            <person name="Andreopoulos W."/>
            <person name="He G."/>
            <person name="Johnson J."/>
            <person name="Nolan M."/>
            <person name="Tritt A."/>
            <person name="Barry K.W."/>
            <person name="Grigoriev I.V."/>
            <person name="Nagy L.G."/>
            <person name="Hibbett D."/>
            <person name="Henrissat B."/>
            <person name="Matheny P.B."/>
            <person name="Labbe J."/>
            <person name="Martin F.M."/>
        </authorList>
    </citation>
    <scope>NUCLEOTIDE SEQUENCE</scope>
    <source>
        <strain evidence="1">HHB10654</strain>
    </source>
</reference>
<name>A0ACB8TGE3_9AGAM</name>
<dbReference type="EMBL" id="MU277190">
    <property type="protein sequence ID" value="KAI0067518.1"/>
    <property type="molecule type" value="Genomic_DNA"/>
</dbReference>
<sequence>MGLSQRRGGDWQLAVACSRAAQTPSRYQVADSSLIRIDDSRLPTGRACTRGPCTPAPASQNKNRLLRHLNPSSFPPSFLLVPPSPGPILLVPPRFLDFRSLSSLFSVLALCHRLVPSSSRHQFCLCFFLLSLRIKLGRLTSRLVWRPTSCQDGIYWILPLVWPIIKILIA</sequence>
<evidence type="ECO:0000313" key="1">
    <source>
        <dbReference type="EMBL" id="KAI0067518.1"/>
    </source>
</evidence>
<organism evidence="1 2">
    <name type="scientific">Artomyces pyxidatus</name>
    <dbReference type="NCBI Taxonomy" id="48021"/>
    <lineage>
        <taxon>Eukaryota</taxon>
        <taxon>Fungi</taxon>
        <taxon>Dikarya</taxon>
        <taxon>Basidiomycota</taxon>
        <taxon>Agaricomycotina</taxon>
        <taxon>Agaricomycetes</taxon>
        <taxon>Russulales</taxon>
        <taxon>Auriscalpiaceae</taxon>
        <taxon>Artomyces</taxon>
    </lineage>
</organism>
<keyword evidence="2" id="KW-1185">Reference proteome</keyword>
<gene>
    <name evidence="1" type="ORF">BV25DRAFT_1112882</name>
</gene>